<comment type="caution">
    <text evidence="1">The sequence shown here is derived from an EMBL/GenBank/DDBJ whole genome shotgun (WGS) entry which is preliminary data.</text>
</comment>
<dbReference type="RefSeq" id="WP_034646070.1">
    <property type="nucleotide sequence ID" value="NZ_ARZX01000015.1"/>
</dbReference>
<accession>A0ABN0RM34</accession>
<sequence>MQSKKFLIILLLVLFNSCIIKSIHPFYISQAITFEKSFIGVWNDTKNGKWEITSLKSEFKKDKEPKSQEDLKIYNQYKNGYFIKYTENNKEASFIGITFKINKELFIDFNLFEYNSEKLNSLAKLSVIETHTLAKVDIQKNGTVNLKWLDEDVITDLLEKEQLHLKYEKIGIQENLILTGSSDQLFKFLKKYSESDIKDKWKTSNECVLKKE</sequence>
<evidence type="ECO:0000313" key="2">
    <source>
        <dbReference type="Proteomes" id="UP000019275"/>
    </source>
</evidence>
<name>A0ABN0RM34_9FLAO</name>
<dbReference type="EMBL" id="ARZX01000015">
    <property type="protein sequence ID" value="EWH13009.1"/>
    <property type="molecule type" value="Genomic_DNA"/>
</dbReference>
<keyword evidence="2" id="KW-1185">Reference proteome</keyword>
<proteinExistence type="predicted"/>
<gene>
    <name evidence="1" type="ORF">KLA_11770</name>
</gene>
<evidence type="ECO:0000313" key="1">
    <source>
        <dbReference type="EMBL" id="EWH13009.1"/>
    </source>
</evidence>
<reference evidence="1 2" key="1">
    <citation type="journal article" date="2014" name="Genome Announc.">
        <title>Draft Genome Sequence of the Carrageenan-Degrading Bacterium Cellulophaga sp. Strain KL-A, Isolated from Decaying Marine Algae.</title>
        <authorList>
            <person name="Shan D."/>
            <person name="Ying J."/>
            <person name="Li X."/>
            <person name="Gao Z."/>
            <person name="Wei G."/>
            <person name="Shao Z."/>
        </authorList>
    </citation>
    <scope>NUCLEOTIDE SEQUENCE [LARGE SCALE GENOMIC DNA]</scope>
    <source>
        <strain evidence="1 2">KL-A</strain>
    </source>
</reference>
<protein>
    <recommendedName>
        <fullName evidence="3">Lipoprotein</fullName>
    </recommendedName>
</protein>
<dbReference type="Proteomes" id="UP000019275">
    <property type="component" value="Unassembled WGS sequence"/>
</dbReference>
<evidence type="ECO:0008006" key="3">
    <source>
        <dbReference type="Google" id="ProtNLM"/>
    </source>
</evidence>
<organism evidence="1 2">
    <name type="scientific">Cellulophaga geojensis KL-A</name>
    <dbReference type="NCBI Taxonomy" id="1328323"/>
    <lineage>
        <taxon>Bacteria</taxon>
        <taxon>Pseudomonadati</taxon>
        <taxon>Bacteroidota</taxon>
        <taxon>Flavobacteriia</taxon>
        <taxon>Flavobacteriales</taxon>
        <taxon>Flavobacteriaceae</taxon>
        <taxon>Cellulophaga</taxon>
    </lineage>
</organism>